<dbReference type="RefSeq" id="WP_369314306.1">
    <property type="nucleotide sequence ID" value="NZ_JBEHZE010000001.1"/>
</dbReference>
<comment type="caution">
    <text evidence="1">The sequence shown here is derived from an EMBL/GenBank/DDBJ whole genome shotgun (WGS) entry which is preliminary data.</text>
</comment>
<dbReference type="InterPro" id="IPR007434">
    <property type="entry name" value="FemAB-like"/>
</dbReference>
<proteinExistence type="predicted"/>
<protein>
    <submittedName>
        <fullName evidence="1">GNAT family N-acetyltransferase</fullName>
    </submittedName>
</protein>
<name>A0ABV3ZA88_9PROT</name>
<evidence type="ECO:0000313" key="1">
    <source>
        <dbReference type="EMBL" id="MEX6634321.1"/>
    </source>
</evidence>
<keyword evidence="2" id="KW-1185">Reference proteome</keyword>
<sequence length="383" mass="43130">MPDGPGSVTARTLASISEVRAEVWNGLANPPGQIFNPFVSHEFLSALETSKSISPEVGWAPMHLVLEDANTTTGVAPLYAKGHSQGEYIFDHHWADAYARAGGQYYPKLLCAAPFTPAQGPRLLAQSEAAKVNLAIALRQISERIGASSAHVNFINEGDKTTLEKSGYLLRMGEQYHWLNKGYETFDDFLAAMSSRKRKAIRRERREANNELTIRRLVGDEITERHWDAFWIFYQDTGARKWGTPYLTRTFFRQIAESIPEQILMIVAERDGEPIAGALNLIGGDTLYGRYWGCTEDVPFLHFELCYHQAVDFAIERGLAHVEAGAQGQHKIARGYEPVSTWSAHWINNDSFRDAISRYLEAERESTNLEIEALKDFTPYKKS</sequence>
<dbReference type="Gene3D" id="3.40.630.30">
    <property type="match status" value="1"/>
</dbReference>
<accession>A0ABV3ZA88</accession>
<dbReference type="Proteomes" id="UP001560685">
    <property type="component" value="Unassembled WGS sequence"/>
</dbReference>
<dbReference type="Pfam" id="PF04339">
    <property type="entry name" value="FemAB_like"/>
    <property type="match status" value="1"/>
</dbReference>
<dbReference type="InterPro" id="IPR016181">
    <property type="entry name" value="Acyl_CoA_acyltransferase"/>
</dbReference>
<dbReference type="EMBL" id="JBEHZE010000001">
    <property type="protein sequence ID" value="MEX6634321.1"/>
    <property type="molecule type" value="Genomic_DNA"/>
</dbReference>
<dbReference type="PANTHER" id="PTHR47017:SF1">
    <property type="entry name" value="ACYL-COA"/>
    <property type="match status" value="1"/>
</dbReference>
<dbReference type="PANTHER" id="PTHR47017">
    <property type="entry name" value="ACYL-COA"/>
    <property type="match status" value="1"/>
</dbReference>
<dbReference type="SUPFAM" id="SSF55729">
    <property type="entry name" value="Acyl-CoA N-acyltransferases (Nat)"/>
    <property type="match status" value="1"/>
</dbReference>
<reference evidence="1 2" key="1">
    <citation type="submission" date="2024-05" db="EMBL/GenBank/DDBJ databases">
        <title>Three bacterial strains, DH-69, EH-24, and ECK-19 isolated from coastal sediments.</title>
        <authorList>
            <person name="Ye Y.-Q."/>
            <person name="Du Z.-J."/>
        </authorList>
    </citation>
    <scope>NUCLEOTIDE SEQUENCE [LARGE SCALE GENOMIC DNA]</scope>
    <source>
        <strain evidence="1 2">ECK-19</strain>
    </source>
</reference>
<gene>
    <name evidence="1" type="ORF">ABFZ84_12270</name>
</gene>
<organism evidence="1 2">
    <name type="scientific">Hyphococcus lacteus</name>
    <dbReference type="NCBI Taxonomy" id="3143536"/>
    <lineage>
        <taxon>Bacteria</taxon>
        <taxon>Pseudomonadati</taxon>
        <taxon>Pseudomonadota</taxon>
        <taxon>Alphaproteobacteria</taxon>
        <taxon>Parvularculales</taxon>
        <taxon>Parvularculaceae</taxon>
        <taxon>Hyphococcus</taxon>
    </lineage>
</organism>
<evidence type="ECO:0000313" key="2">
    <source>
        <dbReference type="Proteomes" id="UP001560685"/>
    </source>
</evidence>